<dbReference type="EMBL" id="MFEJ01000007">
    <property type="protein sequence ID" value="OGE80569.1"/>
    <property type="molecule type" value="Genomic_DNA"/>
</dbReference>
<organism evidence="4 5">
    <name type="scientific">Candidatus Doudnabacteria bacterium RIFCSPHIGHO2_01_FULL_45_18</name>
    <dbReference type="NCBI Taxonomy" id="1817823"/>
    <lineage>
        <taxon>Bacteria</taxon>
        <taxon>Candidatus Doudnaibacteriota</taxon>
    </lineage>
</organism>
<protein>
    <recommendedName>
        <fullName evidence="3">HTH deoR-type domain-containing protein</fullName>
    </recommendedName>
</protein>
<evidence type="ECO:0000256" key="2">
    <source>
        <dbReference type="ARBA" id="ARBA00023163"/>
    </source>
</evidence>
<evidence type="ECO:0000313" key="4">
    <source>
        <dbReference type="EMBL" id="OGE80569.1"/>
    </source>
</evidence>
<dbReference type="InterPro" id="IPR001034">
    <property type="entry name" value="DeoR_HTH"/>
</dbReference>
<dbReference type="GO" id="GO:0003700">
    <property type="term" value="F:DNA-binding transcription factor activity"/>
    <property type="evidence" value="ECO:0007669"/>
    <property type="project" value="InterPro"/>
</dbReference>
<dbReference type="InterPro" id="IPR036388">
    <property type="entry name" value="WH-like_DNA-bd_sf"/>
</dbReference>
<dbReference type="InterPro" id="IPR036390">
    <property type="entry name" value="WH_DNA-bd_sf"/>
</dbReference>
<dbReference type="Proteomes" id="UP000176233">
    <property type="component" value="Unassembled WGS sequence"/>
</dbReference>
<dbReference type="SUPFAM" id="SSF46785">
    <property type="entry name" value="Winged helix' DNA-binding domain"/>
    <property type="match status" value="1"/>
</dbReference>
<keyword evidence="2" id="KW-0804">Transcription</keyword>
<sequence length="106" mass="12086">MAPIIYIAIGFLFGVAFAKWRFDSQMRAHPAVKHKIINPAQMESRQENLEKILELLKQHDELTNDIVEKALGVSDATAERYLQELESQGKLTQVGQRGKYVIYKAV</sequence>
<dbReference type="Pfam" id="PF08220">
    <property type="entry name" value="HTH_DeoR"/>
    <property type="match status" value="1"/>
</dbReference>
<reference evidence="4 5" key="1">
    <citation type="journal article" date="2016" name="Nat. Commun.">
        <title>Thousands of microbial genomes shed light on interconnected biogeochemical processes in an aquifer system.</title>
        <authorList>
            <person name="Anantharaman K."/>
            <person name="Brown C.T."/>
            <person name="Hug L.A."/>
            <person name="Sharon I."/>
            <person name="Castelle C.J."/>
            <person name="Probst A.J."/>
            <person name="Thomas B.C."/>
            <person name="Singh A."/>
            <person name="Wilkins M.J."/>
            <person name="Karaoz U."/>
            <person name="Brodie E.L."/>
            <person name="Williams K.H."/>
            <person name="Hubbard S.S."/>
            <person name="Banfield J.F."/>
        </authorList>
    </citation>
    <scope>NUCLEOTIDE SEQUENCE [LARGE SCALE GENOMIC DNA]</scope>
</reference>
<proteinExistence type="predicted"/>
<dbReference type="Gene3D" id="1.10.10.10">
    <property type="entry name" value="Winged helix-like DNA-binding domain superfamily/Winged helix DNA-binding domain"/>
    <property type="match status" value="1"/>
</dbReference>
<gene>
    <name evidence="4" type="ORF">A2660_00195</name>
</gene>
<evidence type="ECO:0000256" key="1">
    <source>
        <dbReference type="ARBA" id="ARBA00023015"/>
    </source>
</evidence>
<evidence type="ECO:0000259" key="3">
    <source>
        <dbReference type="Pfam" id="PF08220"/>
    </source>
</evidence>
<comment type="caution">
    <text evidence="4">The sequence shown here is derived from an EMBL/GenBank/DDBJ whole genome shotgun (WGS) entry which is preliminary data.</text>
</comment>
<keyword evidence="1" id="KW-0805">Transcription regulation</keyword>
<name>A0A1F5NSD0_9BACT</name>
<accession>A0A1F5NSD0</accession>
<dbReference type="AlphaFoldDB" id="A0A1F5NSD0"/>
<feature type="domain" description="HTH deoR-type" evidence="3">
    <location>
        <begin position="50"/>
        <end position="93"/>
    </location>
</feature>
<evidence type="ECO:0000313" key="5">
    <source>
        <dbReference type="Proteomes" id="UP000176233"/>
    </source>
</evidence>